<accession>A0A1I8AMC6</accession>
<feature type="region of interest" description="Disordered" evidence="1">
    <location>
        <begin position="51"/>
        <end position="71"/>
    </location>
</feature>
<feature type="region of interest" description="Disordered" evidence="1">
    <location>
        <begin position="1"/>
        <end position="24"/>
    </location>
</feature>
<evidence type="ECO:0000313" key="2">
    <source>
        <dbReference type="Proteomes" id="UP000095287"/>
    </source>
</evidence>
<dbReference type="WBParaSite" id="L893_g7091.t1">
    <property type="protein sequence ID" value="L893_g7091.t1"/>
    <property type="gene ID" value="L893_g7091"/>
</dbReference>
<evidence type="ECO:0000256" key="1">
    <source>
        <dbReference type="SAM" id="MobiDB-lite"/>
    </source>
</evidence>
<keyword evidence="2" id="KW-1185">Reference proteome</keyword>
<sequence length="71" mass="7581">MSSANDAIKIPRPQRSSSKQGARRPGTRLFLVSLFFVSRSVRQCNRDTSVCSASADGHLTDLSSGGAVGFH</sequence>
<reference evidence="3" key="1">
    <citation type="submission" date="2016-11" db="UniProtKB">
        <authorList>
            <consortium name="WormBaseParasite"/>
        </authorList>
    </citation>
    <scope>IDENTIFICATION</scope>
</reference>
<organism evidence="2 3">
    <name type="scientific">Steinernema glaseri</name>
    <dbReference type="NCBI Taxonomy" id="37863"/>
    <lineage>
        <taxon>Eukaryota</taxon>
        <taxon>Metazoa</taxon>
        <taxon>Ecdysozoa</taxon>
        <taxon>Nematoda</taxon>
        <taxon>Chromadorea</taxon>
        <taxon>Rhabditida</taxon>
        <taxon>Tylenchina</taxon>
        <taxon>Panagrolaimomorpha</taxon>
        <taxon>Strongyloidoidea</taxon>
        <taxon>Steinernematidae</taxon>
        <taxon>Steinernema</taxon>
    </lineage>
</organism>
<dbReference type="AlphaFoldDB" id="A0A1I8AMC6"/>
<protein>
    <submittedName>
        <fullName evidence="3">Secreted protein</fullName>
    </submittedName>
</protein>
<proteinExistence type="predicted"/>
<name>A0A1I8AMC6_9BILA</name>
<dbReference type="Proteomes" id="UP000095287">
    <property type="component" value="Unplaced"/>
</dbReference>
<evidence type="ECO:0000313" key="3">
    <source>
        <dbReference type="WBParaSite" id="L893_g7091.t1"/>
    </source>
</evidence>